<evidence type="ECO:0000256" key="2">
    <source>
        <dbReference type="ARBA" id="ARBA00022912"/>
    </source>
</evidence>
<dbReference type="EMBL" id="CAJVPK010000111">
    <property type="protein sequence ID" value="CAG8451152.1"/>
    <property type="molecule type" value="Genomic_DNA"/>
</dbReference>
<dbReference type="GO" id="GO:0005634">
    <property type="term" value="C:nucleus"/>
    <property type="evidence" value="ECO:0007669"/>
    <property type="project" value="GOC"/>
</dbReference>
<protein>
    <submittedName>
        <fullName evidence="5">5610_t:CDS:1</fullName>
    </submittedName>
</protein>
<name>A0A9N8VHX2_9GLOM</name>
<dbReference type="PROSITE" id="PS50056">
    <property type="entry name" value="TYR_PHOSPHATASE_2"/>
    <property type="match status" value="1"/>
</dbReference>
<evidence type="ECO:0000259" key="4">
    <source>
        <dbReference type="PROSITE" id="PS50056"/>
    </source>
</evidence>
<dbReference type="OrthoDB" id="273181at2759"/>
<gene>
    <name evidence="5" type="ORF">DEBURN_LOCUS2145</name>
</gene>
<dbReference type="AlphaFoldDB" id="A0A9N8VHX2"/>
<proteinExistence type="predicted"/>
<evidence type="ECO:0000256" key="1">
    <source>
        <dbReference type="ARBA" id="ARBA00022801"/>
    </source>
</evidence>
<keyword evidence="6" id="KW-1185">Reference proteome</keyword>
<sequence>MTEVEQHIGPFSSPQILPSSIPSSPATISLDTFPLICENPPIRALTAAQYYLIHETYYSTPLPNHILFPWLHGVDGNNYHQNTFFGIRHCSIPEHRGVTVVQAEEGIKGFLIHPEGSGINLRNFKIQVAKYATLSDIFVYGENGVDDNVMEVAKQIAWAQKLFRKDKPNLMEYEVFVIVDPFSYFEEEYPELVSIDSKGVIRNKINFLDREREEMKILTSASEISTNVWLGNTQDVPISSDLDPADSAISLIDDNPHQFCVCIESHDLAEMPDETTLCFAAGQLSLLSKSFTTDDIIHLDYGYTETSLLALTYLMFNENLKLPEAYLKLQETRSFFVYQHDSTTLFEIERRIWERKIILHNRSFPSRILPFLYLGNLNHACNAGMLEALGISHVLSVGEESKLDRSRFVVKSLDNLYDDGIDSLWNYLDSCVNFIEAARAASGIVLIHCRVGVSRSATITIAYIMRYLGRSLVSSYLFVRARRLNVVIQPNLKFMYELLQYEQKLTGRMGISWTWLAKEIHNLNMCYVGS</sequence>
<dbReference type="Gene3D" id="3.90.190.10">
    <property type="entry name" value="Protein tyrosine phosphatase superfamily"/>
    <property type="match status" value="1"/>
</dbReference>
<reference evidence="5" key="1">
    <citation type="submission" date="2021-06" db="EMBL/GenBank/DDBJ databases">
        <authorList>
            <person name="Kallberg Y."/>
            <person name="Tangrot J."/>
            <person name="Rosling A."/>
        </authorList>
    </citation>
    <scope>NUCLEOTIDE SEQUENCE</scope>
    <source>
        <strain evidence="5">AZ414A</strain>
    </source>
</reference>
<evidence type="ECO:0000313" key="5">
    <source>
        <dbReference type="EMBL" id="CAG8451152.1"/>
    </source>
</evidence>
<dbReference type="InterPro" id="IPR020422">
    <property type="entry name" value="TYR_PHOSPHATASE_DUAL_dom"/>
</dbReference>
<evidence type="ECO:0000313" key="6">
    <source>
        <dbReference type="Proteomes" id="UP000789706"/>
    </source>
</evidence>
<dbReference type="PROSITE" id="PS00383">
    <property type="entry name" value="TYR_PHOSPHATASE_1"/>
    <property type="match status" value="1"/>
</dbReference>
<dbReference type="InterPro" id="IPR000387">
    <property type="entry name" value="Tyr_Pase_dom"/>
</dbReference>
<dbReference type="InterPro" id="IPR053239">
    <property type="entry name" value="Dual_spec_PTase"/>
</dbReference>
<keyword evidence="2" id="KW-0904">Protein phosphatase</keyword>
<dbReference type="GO" id="GO:0033260">
    <property type="term" value="P:nuclear DNA replication"/>
    <property type="evidence" value="ECO:0007669"/>
    <property type="project" value="TreeGrafter"/>
</dbReference>
<dbReference type="PANTHER" id="PTHR47550">
    <property type="entry name" value="DUAL SPECIFICITY PROTEIN PHOSPHATASE PPS1"/>
    <property type="match status" value="1"/>
</dbReference>
<dbReference type="Pfam" id="PF00782">
    <property type="entry name" value="DSPc"/>
    <property type="match status" value="1"/>
</dbReference>
<evidence type="ECO:0000259" key="3">
    <source>
        <dbReference type="PROSITE" id="PS50054"/>
    </source>
</evidence>
<dbReference type="InterPro" id="IPR000340">
    <property type="entry name" value="Dual-sp_phosphatase_cat-dom"/>
</dbReference>
<dbReference type="InterPro" id="IPR029021">
    <property type="entry name" value="Prot-tyrosine_phosphatase-like"/>
</dbReference>
<dbReference type="PROSITE" id="PS50054">
    <property type="entry name" value="TYR_PHOSPHATASE_DUAL"/>
    <property type="match status" value="1"/>
</dbReference>
<dbReference type="Proteomes" id="UP000789706">
    <property type="component" value="Unassembled WGS sequence"/>
</dbReference>
<dbReference type="SUPFAM" id="SSF52799">
    <property type="entry name" value="(Phosphotyrosine protein) phosphatases II"/>
    <property type="match status" value="1"/>
</dbReference>
<accession>A0A9N8VHX2</accession>
<keyword evidence="1" id="KW-0378">Hydrolase</keyword>
<organism evidence="5 6">
    <name type="scientific">Diversispora eburnea</name>
    <dbReference type="NCBI Taxonomy" id="1213867"/>
    <lineage>
        <taxon>Eukaryota</taxon>
        <taxon>Fungi</taxon>
        <taxon>Fungi incertae sedis</taxon>
        <taxon>Mucoromycota</taxon>
        <taxon>Glomeromycotina</taxon>
        <taxon>Glomeromycetes</taxon>
        <taxon>Diversisporales</taxon>
        <taxon>Diversisporaceae</taxon>
        <taxon>Diversispora</taxon>
    </lineage>
</organism>
<feature type="domain" description="Tyrosine-protein phosphatase" evidence="3">
    <location>
        <begin position="364"/>
        <end position="507"/>
    </location>
</feature>
<feature type="domain" description="Tyrosine specific protein phosphatases" evidence="4">
    <location>
        <begin position="432"/>
        <end position="494"/>
    </location>
</feature>
<dbReference type="SMART" id="SM00195">
    <property type="entry name" value="DSPc"/>
    <property type="match status" value="1"/>
</dbReference>
<dbReference type="PANTHER" id="PTHR47550:SF1">
    <property type="entry name" value="DUAL SPECIFICITY PROTEIN PHOSPHATASE PPS1"/>
    <property type="match status" value="1"/>
</dbReference>
<dbReference type="InterPro" id="IPR016130">
    <property type="entry name" value="Tyr_Pase_AS"/>
</dbReference>
<comment type="caution">
    <text evidence="5">The sequence shown here is derived from an EMBL/GenBank/DDBJ whole genome shotgun (WGS) entry which is preliminary data.</text>
</comment>
<dbReference type="GO" id="GO:0008138">
    <property type="term" value="F:protein tyrosine/serine/threonine phosphatase activity"/>
    <property type="evidence" value="ECO:0007669"/>
    <property type="project" value="TreeGrafter"/>
</dbReference>